<evidence type="ECO:0000313" key="8">
    <source>
        <dbReference type="Proteomes" id="UP000177740"/>
    </source>
</evidence>
<dbReference type="Pfam" id="PF03073">
    <property type="entry name" value="TspO_MBR"/>
    <property type="match status" value="1"/>
</dbReference>
<dbReference type="CDD" id="cd15904">
    <property type="entry name" value="TSPO_MBR"/>
    <property type="match status" value="1"/>
</dbReference>
<feature type="transmembrane region" description="Helical" evidence="6">
    <location>
        <begin position="75"/>
        <end position="96"/>
    </location>
</feature>
<dbReference type="FunFam" id="1.20.1260.100:FF:000001">
    <property type="entry name" value="translocator protein 2"/>
    <property type="match status" value="1"/>
</dbReference>
<protein>
    <submittedName>
        <fullName evidence="7">TspO protein</fullName>
    </submittedName>
</protein>
<organism evidence="7 8">
    <name type="scientific">Candidatus Nealsonbacteria bacterium RIFOXYB1_FULL_40_15</name>
    <dbReference type="NCBI Taxonomy" id="1801677"/>
    <lineage>
        <taxon>Bacteria</taxon>
        <taxon>Candidatus Nealsoniibacteriota</taxon>
    </lineage>
</organism>
<evidence type="ECO:0000313" key="7">
    <source>
        <dbReference type="EMBL" id="OGZ27705.1"/>
    </source>
</evidence>
<dbReference type="GO" id="GO:0033013">
    <property type="term" value="P:tetrapyrrole metabolic process"/>
    <property type="evidence" value="ECO:0007669"/>
    <property type="project" value="UniProtKB-ARBA"/>
</dbReference>
<gene>
    <name evidence="7" type="ORF">A2365_03615</name>
</gene>
<dbReference type="InterPro" id="IPR038330">
    <property type="entry name" value="TspO/MBR-related_sf"/>
</dbReference>
<name>A0A1G2EPI5_9BACT</name>
<evidence type="ECO:0000256" key="6">
    <source>
        <dbReference type="SAM" id="Phobius"/>
    </source>
</evidence>
<dbReference type="AlphaFoldDB" id="A0A1G2EPI5"/>
<keyword evidence="3 6" id="KW-0812">Transmembrane</keyword>
<evidence type="ECO:0000256" key="3">
    <source>
        <dbReference type="ARBA" id="ARBA00022692"/>
    </source>
</evidence>
<dbReference type="STRING" id="1801677.A2365_03615"/>
<dbReference type="InterPro" id="IPR004307">
    <property type="entry name" value="TspO_MBR"/>
</dbReference>
<evidence type="ECO:0000256" key="1">
    <source>
        <dbReference type="ARBA" id="ARBA00004141"/>
    </source>
</evidence>
<proteinExistence type="inferred from homology"/>
<dbReference type="EMBL" id="MHMM01000004">
    <property type="protein sequence ID" value="OGZ27705.1"/>
    <property type="molecule type" value="Genomic_DNA"/>
</dbReference>
<dbReference type="PANTHER" id="PTHR10057">
    <property type="entry name" value="PERIPHERAL-TYPE BENZODIAZEPINE RECEPTOR"/>
    <property type="match status" value="1"/>
</dbReference>
<evidence type="ECO:0000256" key="4">
    <source>
        <dbReference type="ARBA" id="ARBA00022989"/>
    </source>
</evidence>
<dbReference type="PANTHER" id="PTHR10057:SF0">
    <property type="entry name" value="TRANSLOCATOR PROTEIN"/>
    <property type="match status" value="1"/>
</dbReference>
<keyword evidence="4 6" id="KW-1133">Transmembrane helix</keyword>
<evidence type="ECO:0000256" key="5">
    <source>
        <dbReference type="ARBA" id="ARBA00023136"/>
    </source>
</evidence>
<reference evidence="7 8" key="1">
    <citation type="journal article" date="2016" name="Nat. Commun.">
        <title>Thousands of microbial genomes shed light on interconnected biogeochemical processes in an aquifer system.</title>
        <authorList>
            <person name="Anantharaman K."/>
            <person name="Brown C.T."/>
            <person name="Hug L.A."/>
            <person name="Sharon I."/>
            <person name="Castelle C.J."/>
            <person name="Probst A.J."/>
            <person name="Thomas B.C."/>
            <person name="Singh A."/>
            <person name="Wilkins M.J."/>
            <person name="Karaoz U."/>
            <person name="Brodie E.L."/>
            <person name="Williams K.H."/>
            <person name="Hubbard S.S."/>
            <person name="Banfield J.F."/>
        </authorList>
    </citation>
    <scope>NUCLEOTIDE SEQUENCE [LARGE SCALE GENOMIC DNA]</scope>
</reference>
<comment type="subcellular location">
    <subcellularLocation>
        <location evidence="1">Membrane</location>
        <topology evidence="1">Multi-pass membrane protein</topology>
    </subcellularLocation>
</comment>
<accession>A0A1G2EPI5</accession>
<dbReference type="PIRSF" id="PIRSF005859">
    <property type="entry name" value="PBR"/>
    <property type="match status" value="1"/>
</dbReference>
<evidence type="ECO:0000256" key="2">
    <source>
        <dbReference type="ARBA" id="ARBA00007524"/>
    </source>
</evidence>
<feature type="transmembrane region" description="Helical" evidence="6">
    <location>
        <begin position="128"/>
        <end position="151"/>
    </location>
</feature>
<feature type="transmembrane region" description="Helical" evidence="6">
    <location>
        <begin position="102"/>
        <end position="121"/>
    </location>
</feature>
<dbReference type="Proteomes" id="UP000177740">
    <property type="component" value="Unassembled WGS sequence"/>
</dbReference>
<dbReference type="GO" id="GO:0016020">
    <property type="term" value="C:membrane"/>
    <property type="evidence" value="ECO:0007669"/>
    <property type="project" value="UniProtKB-SubCell"/>
</dbReference>
<comment type="similarity">
    <text evidence="2">Belongs to the TspO/BZRP family.</text>
</comment>
<sequence>MKTKIIKFIVSLAIPQIAGLAGAFFTASSVKTWYQELQRPSLVPPDWTFGVVWTILFILMGIAFYLIWKKNAKNAMILFFVQLFFNFLWSVIFFGLKSPSMAFIDLIVLWILVLLTIIYFYKASRPAAILLIPYILWISFAGYLNLFIWILN</sequence>
<keyword evidence="5 6" id="KW-0472">Membrane</keyword>
<comment type="caution">
    <text evidence="7">The sequence shown here is derived from an EMBL/GenBank/DDBJ whole genome shotgun (WGS) entry which is preliminary data.</text>
</comment>
<feature type="transmembrane region" description="Helical" evidence="6">
    <location>
        <begin position="47"/>
        <end position="68"/>
    </location>
</feature>
<dbReference type="Gene3D" id="1.20.1260.100">
    <property type="entry name" value="TspO/MBR protein"/>
    <property type="match status" value="1"/>
</dbReference>